<protein>
    <submittedName>
        <fullName evidence="2">Uncharacterized protein</fullName>
    </submittedName>
</protein>
<evidence type="ECO:0000256" key="1">
    <source>
        <dbReference type="SAM" id="Phobius"/>
    </source>
</evidence>
<dbReference type="AlphaFoldDB" id="A0A346PBL0"/>
<dbReference type="Proteomes" id="UP000258707">
    <property type="component" value="Chromosome"/>
</dbReference>
<sequence length="153" mass="15786">MSLGLGVVLLVVFAWSLWNSLEVLAADPTSSTAVALVLAGIAVLLGALAFVAAGLRERLPVAGRSLEWWQLQGVGFAALGGYMVISGLAQGVPASVYDGSTLAAGVAFVAVGYIRFRDGVPEEPEPTGRQAAIIVVGTLAALLVLAFFMIWSL</sequence>
<feature type="transmembrane region" description="Helical" evidence="1">
    <location>
        <begin position="35"/>
        <end position="56"/>
    </location>
</feature>
<evidence type="ECO:0000313" key="2">
    <source>
        <dbReference type="EMBL" id="AXR76905.1"/>
    </source>
</evidence>
<proteinExistence type="predicted"/>
<gene>
    <name evidence="2" type="ORF">AArc1_0561</name>
</gene>
<evidence type="ECO:0000313" key="3">
    <source>
        <dbReference type="Proteomes" id="UP000258707"/>
    </source>
</evidence>
<feature type="transmembrane region" description="Helical" evidence="1">
    <location>
        <begin position="128"/>
        <end position="151"/>
    </location>
</feature>
<dbReference type="Pfam" id="PF25957">
    <property type="entry name" value="DUF7994"/>
    <property type="match status" value="1"/>
</dbReference>
<dbReference type="KEGG" id="nan:AArc1_0561"/>
<feature type="transmembrane region" description="Helical" evidence="1">
    <location>
        <begin position="95"/>
        <end position="116"/>
    </location>
</feature>
<keyword evidence="1" id="KW-0812">Transmembrane</keyword>
<dbReference type="InterPro" id="IPR058307">
    <property type="entry name" value="DUF7994"/>
</dbReference>
<feature type="transmembrane region" description="Helical" evidence="1">
    <location>
        <begin position="68"/>
        <end position="89"/>
    </location>
</feature>
<dbReference type="EMBL" id="CP024047">
    <property type="protein sequence ID" value="AXR76905.1"/>
    <property type="molecule type" value="Genomic_DNA"/>
</dbReference>
<keyword evidence="1" id="KW-1133">Transmembrane helix</keyword>
<accession>A0A346PBL0</accession>
<name>A0A346PBL0_9EURY</name>
<organism evidence="2 3">
    <name type="scientific">Natrarchaeobaculum sulfurireducens</name>
    <dbReference type="NCBI Taxonomy" id="2044521"/>
    <lineage>
        <taxon>Archaea</taxon>
        <taxon>Methanobacteriati</taxon>
        <taxon>Methanobacteriota</taxon>
        <taxon>Stenosarchaea group</taxon>
        <taxon>Halobacteria</taxon>
        <taxon>Halobacteriales</taxon>
        <taxon>Natrialbaceae</taxon>
        <taxon>Natrarchaeobaculum</taxon>
    </lineage>
</organism>
<keyword evidence="1" id="KW-0472">Membrane</keyword>
<reference evidence="3" key="1">
    <citation type="submission" date="2017-10" db="EMBL/GenBank/DDBJ databases">
        <title>Phenotypic and genomic properties of facultatively anaerobic sulfur-reducing natronoarchaea from hypersaline soda lakes.</title>
        <authorList>
            <person name="Sorokin D.Y."/>
            <person name="Kublanov I.V."/>
            <person name="Roman P."/>
            <person name="Sinninghe Damste J.S."/>
            <person name="Golyshin P.N."/>
            <person name="Rojo D."/>
            <person name="Ciordia S."/>
            <person name="Mena Md.C."/>
            <person name="Ferrer M."/>
            <person name="Messina E."/>
            <person name="Smedile F."/>
            <person name="La Spada G."/>
            <person name="La Cono V."/>
            <person name="Yakimov M.M."/>
        </authorList>
    </citation>
    <scope>NUCLEOTIDE SEQUENCE [LARGE SCALE GENOMIC DNA]</scope>
    <source>
        <strain evidence="3">AArc1</strain>
    </source>
</reference>